<keyword evidence="1" id="KW-0560">Oxidoreductase</keyword>
<sequence>MPDQQGKTALVTGANTGIGFEAAKVLAARGATVVLACRDLAKAEAAASQISAAAPRARVETLRLDLASLASVHQAAEQFHANHRCLNLLINNAGVIHPAYARTEDGFELHFGTNHLGHFAFTGLMLDRLLAVPGSRIVTVSSSGHRRGDIHLDDLALQHGYGLNAAYGQSKLANLMFTYELQRQLAAIGARTIAVAAHPGNAYTEVGRHMPGWVRVALSPRLRLLNSWLLQSAQMGALPTLRAAVDPVATGGDYYGPAGPGEFTGHPTRVKSSARSHNADLQRRLWEESERLTGVNYRLAEQTAPHTD</sequence>
<dbReference type="Proteomes" id="UP001500620">
    <property type="component" value="Unassembled WGS sequence"/>
</dbReference>
<gene>
    <name evidence="2" type="ORF">GCM10022255_109100</name>
</gene>
<dbReference type="InterPro" id="IPR002347">
    <property type="entry name" value="SDR_fam"/>
</dbReference>
<dbReference type="SUPFAM" id="SSF51735">
    <property type="entry name" value="NAD(P)-binding Rossmann-fold domains"/>
    <property type="match status" value="1"/>
</dbReference>
<dbReference type="EMBL" id="BAABAT010000072">
    <property type="protein sequence ID" value="GAA4263549.1"/>
    <property type="molecule type" value="Genomic_DNA"/>
</dbReference>
<name>A0ABP8DUB1_9ACTN</name>
<dbReference type="Gene3D" id="3.40.50.720">
    <property type="entry name" value="NAD(P)-binding Rossmann-like Domain"/>
    <property type="match status" value="1"/>
</dbReference>
<dbReference type="Pfam" id="PF00106">
    <property type="entry name" value="adh_short"/>
    <property type="match status" value="1"/>
</dbReference>
<keyword evidence="3" id="KW-1185">Reference proteome</keyword>
<proteinExistence type="predicted"/>
<dbReference type="CDD" id="cd05327">
    <property type="entry name" value="retinol-DH_like_SDR_c_like"/>
    <property type="match status" value="1"/>
</dbReference>
<dbReference type="NCBIfam" id="NF004846">
    <property type="entry name" value="PRK06197.1"/>
    <property type="match status" value="1"/>
</dbReference>
<dbReference type="PANTHER" id="PTHR43157:SF31">
    <property type="entry name" value="PHOSPHATIDYLINOSITOL-GLYCAN BIOSYNTHESIS CLASS F PROTEIN"/>
    <property type="match status" value="1"/>
</dbReference>
<dbReference type="PANTHER" id="PTHR43157">
    <property type="entry name" value="PHOSPHATIDYLINOSITOL-GLYCAN BIOSYNTHESIS CLASS F PROTEIN-RELATED"/>
    <property type="match status" value="1"/>
</dbReference>
<dbReference type="InterPro" id="IPR036291">
    <property type="entry name" value="NAD(P)-bd_dom_sf"/>
</dbReference>
<protein>
    <submittedName>
        <fullName evidence="2">SDR family NAD(P)-dependent oxidoreductase</fullName>
    </submittedName>
</protein>
<organism evidence="2 3">
    <name type="scientific">Dactylosporangium darangshiense</name>
    <dbReference type="NCBI Taxonomy" id="579108"/>
    <lineage>
        <taxon>Bacteria</taxon>
        <taxon>Bacillati</taxon>
        <taxon>Actinomycetota</taxon>
        <taxon>Actinomycetes</taxon>
        <taxon>Micromonosporales</taxon>
        <taxon>Micromonosporaceae</taxon>
        <taxon>Dactylosporangium</taxon>
    </lineage>
</organism>
<evidence type="ECO:0000313" key="3">
    <source>
        <dbReference type="Proteomes" id="UP001500620"/>
    </source>
</evidence>
<evidence type="ECO:0000256" key="1">
    <source>
        <dbReference type="ARBA" id="ARBA00023002"/>
    </source>
</evidence>
<evidence type="ECO:0000313" key="2">
    <source>
        <dbReference type="EMBL" id="GAA4263549.1"/>
    </source>
</evidence>
<comment type="caution">
    <text evidence="2">The sequence shown here is derived from an EMBL/GenBank/DDBJ whole genome shotgun (WGS) entry which is preliminary data.</text>
</comment>
<reference evidence="3" key="1">
    <citation type="journal article" date="2019" name="Int. J. Syst. Evol. Microbiol.">
        <title>The Global Catalogue of Microorganisms (GCM) 10K type strain sequencing project: providing services to taxonomists for standard genome sequencing and annotation.</title>
        <authorList>
            <consortium name="The Broad Institute Genomics Platform"/>
            <consortium name="The Broad Institute Genome Sequencing Center for Infectious Disease"/>
            <person name="Wu L."/>
            <person name="Ma J."/>
        </authorList>
    </citation>
    <scope>NUCLEOTIDE SEQUENCE [LARGE SCALE GENOMIC DNA]</scope>
    <source>
        <strain evidence="3">JCM 17441</strain>
    </source>
</reference>
<dbReference type="PRINTS" id="PR00081">
    <property type="entry name" value="GDHRDH"/>
</dbReference>
<accession>A0ABP8DUB1</accession>